<sequence length="138" mass="16427">MNRKDLKDYKYNQEWIKEQMEYIEELNSTINRLTTTLSDMPKGSKSIYDIEAEKIANLQDKIKEVYDYIIEQQEKQNKILEQLNKLESKNKLILTKIYINGKSLVTAASELGYEYKYMCVKHGEALTEFDKFDLQHEK</sequence>
<accession>A0A8S5LZD7</accession>
<organism evidence="1">
    <name type="scientific">Siphoviridae sp. ctqw35</name>
    <dbReference type="NCBI Taxonomy" id="2826471"/>
    <lineage>
        <taxon>Viruses</taxon>
        <taxon>Duplodnaviria</taxon>
        <taxon>Heunggongvirae</taxon>
        <taxon>Uroviricota</taxon>
        <taxon>Caudoviricetes</taxon>
    </lineage>
</organism>
<proteinExistence type="predicted"/>
<protein>
    <recommendedName>
        <fullName evidence="2">DUF1492 domain-containing protein</fullName>
    </recommendedName>
</protein>
<name>A0A8S5LZD7_9CAUD</name>
<evidence type="ECO:0008006" key="2">
    <source>
        <dbReference type="Google" id="ProtNLM"/>
    </source>
</evidence>
<evidence type="ECO:0000313" key="1">
    <source>
        <dbReference type="EMBL" id="DAD75429.1"/>
    </source>
</evidence>
<reference evidence="1" key="1">
    <citation type="journal article" date="2021" name="Proc. Natl. Acad. Sci. U.S.A.">
        <title>A Catalog of Tens of Thousands of Viruses from Human Metagenomes Reveals Hidden Associations with Chronic Diseases.</title>
        <authorList>
            <person name="Tisza M.J."/>
            <person name="Buck C.B."/>
        </authorList>
    </citation>
    <scope>NUCLEOTIDE SEQUENCE</scope>
    <source>
        <strain evidence="1">Ctqw35</strain>
    </source>
</reference>
<dbReference type="EMBL" id="BK014782">
    <property type="protein sequence ID" value="DAD75429.1"/>
    <property type="molecule type" value="Genomic_DNA"/>
</dbReference>